<dbReference type="Gene3D" id="3.30.43.10">
    <property type="entry name" value="Uridine Diphospho-n-acetylenolpyruvylglucosamine Reductase, domain 2"/>
    <property type="match status" value="1"/>
</dbReference>
<feature type="domain" description="FAD linked oxidase N-terminal" evidence="2">
    <location>
        <begin position="25"/>
        <end position="89"/>
    </location>
</feature>
<comment type="caution">
    <text evidence="3">The sequence shown here is derived from an EMBL/GenBank/DDBJ whole genome shotgun (WGS) entry which is preliminary data.</text>
</comment>
<gene>
    <name evidence="3" type="ORF">AWN90_27005</name>
</gene>
<evidence type="ECO:0000313" key="4">
    <source>
        <dbReference type="Proteomes" id="UP000076512"/>
    </source>
</evidence>
<dbReference type="GO" id="GO:0016491">
    <property type="term" value="F:oxidoreductase activity"/>
    <property type="evidence" value="ECO:0007669"/>
    <property type="project" value="UniProtKB-KW"/>
</dbReference>
<proteinExistence type="predicted"/>
<reference evidence="3 4" key="1">
    <citation type="submission" date="2016-04" db="EMBL/GenBank/DDBJ databases">
        <authorList>
            <person name="Evans L.H."/>
            <person name="Alamgir A."/>
            <person name="Owens N."/>
            <person name="Weber N.D."/>
            <person name="Virtaneva K."/>
            <person name="Barbian K."/>
            <person name="Babar A."/>
            <person name="Rosenke K."/>
        </authorList>
    </citation>
    <scope>NUCLEOTIDE SEQUENCE [LARGE SCALE GENOMIC DNA]</scope>
    <source>
        <strain evidence="3 4">IFM 0406</strain>
    </source>
</reference>
<dbReference type="GO" id="GO:0050660">
    <property type="term" value="F:flavin adenine dinucleotide binding"/>
    <property type="evidence" value="ECO:0007669"/>
    <property type="project" value="InterPro"/>
</dbReference>
<evidence type="ECO:0000259" key="2">
    <source>
        <dbReference type="Pfam" id="PF01565"/>
    </source>
</evidence>
<dbReference type="Proteomes" id="UP000076512">
    <property type="component" value="Unassembled WGS sequence"/>
</dbReference>
<dbReference type="InterPro" id="IPR006094">
    <property type="entry name" value="Oxid_FAD_bind_N"/>
</dbReference>
<dbReference type="InterPro" id="IPR016167">
    <property type="entry name" value="FAD-bd_PCMH_sub1"/>
</dbReference>
<evidence type="ECO:0000313" key="3">
    <source>
        <dbReference type="EMBL" id="KZM72464.1"/>
    </source>
</evidence>
<dbReference type="STRING" id="455432.AWN90_27005"/>
<accession>A0A161Z2A1</accession>
<keyword evidence="1" id="KW-0560">Oxidoreductase</keyword>
<sequence length="104" mass="11050">MIDRRPLVGWGRTAPTVAEGLSTPDIEAISRAVRAAGPRGVIARGLGRGYGDPAQNAGGLVVDMTVFDRIHAIDPDTGIVDAGVSLDAPETHRECAIDKWHCRH</sequence>
<dbReference type="Gene3D" id="3.30.465.10">
    <property type="match status" value="1"/>
</dbReference>
<evidence type="ECO:0000256" key="1">
    <source>
        <dbReference type="ARBA" id="ARBA00023002"/>
    </source>
</evidence>
<dbReference type="SUPFAM" id="SSF56176">
    <property type="entry name" value="FAD-binding/transporter-associated domain-like"/>
    <property type="match status" value="1"/>
</dbReference>
<organism evidence="3 4">
    <name type="scientific">Nocardia terpenica</name>
    <dbReference type="NCBI Taxonomy" id="455432"/>
    <lineage>
        <taxon>Bacteria</taxon>
        <taxon>Bacillati</taxon>
        <taxon>Actinomycetota</taxon>
        <taxon>Actinomycetes</taxon>
        <taxon>Mycobacteriales</taxon>
        <taxon>Nocardiaceae</taxon>
        <taxon>Nocardia</taxon>
    </lineage>
</organism>
<dbReference type="AlphaFoldDB" id="A0A161Z2A1"/>
<dbReference type="EMBL" id="LWGR01000007">
    <property type="protein sequence ID" value="KZM72464.1"/>
    <property type="molecule type" value="Genomic_DNA"/>
</dbReference>
<protein>
    <recommendedName>
        <fullName evidence="2">FAD linked oxidase N-terminal domain-containing protein</fullName>
    </recommendedName>
</protein>
<keyword evidence="4" id="KW-1185">Reference proteome</keyword>
<dbReference type="InterPro" id="IPR036318">
    <property type="entry name" value="FAD-bd_PCMH-like_sf"/>
</dbReference>
<dbReference type="Pfam" id="PF01565">
    <property type="entry name" value="FAD_binding_4"/>
    <property type="match status" value="1"/>
</dbReference>
<dbReference type="InterPro" id="IPR016169">
    <property type="entry name" value="FAD-bd_PCMH_sub2"/>
</dbReference>
<name>A0A161Z2A1_9NOCA</name>